<accession>A0ABU3QWF5</accession>
<sequence length="226" mass="25038">MSFPFEYLIPAFLMGFLGSGHCVAMCGSLSMALGFSVPKEKSFFLYSILISIGRIFGYGFIGLIVNFFAQSVVSITQGGVLYLTLLSSILMFGIGLHIANINSFVLKTEFIGKWFQPFIDPIKSKILPINTPLKCLLYGLFWGFLPCGLVYTALSLAITSPSPLTGFSVMFIFGIGTLPTLVGLTLINAKLNSIFNHSYVRFILGFSVIIMALWQFYFAFNRIMFL</sequence>
<protein>
    <submittedName>
        <fullName evidence="3">Sulfite exporter TauE/SafE family protein</fullName>
    </submittedName>
</protein>
<organism evidence="3 4">
    <name type="scientific">Psychrosphaera aquimarina</name>
    <dbReference type="NCBI Taxonomy" id="2044854"/>
    <lineage>
        <taxon>Bacteria</taxon>
        <taxon>Pseudomonadati</taxon>
        <taxon>Pseudomonadota</taxon>
        <taxon>Gammaproteobacteria</taxon>
        <taxon>Alteromonadales</taxon>
        <taxon>Pseudoalteromonadaceae</taxon>
        <taxon>Psychrosphaera</taxon>
    </lineage>
</organism>
<proteinExistence type="predicted"/>
<evidence type="ECO:0000256" key="1">
    <source>
        <dbReference type="SAM" id="Phobius"/>
    </source>
</evidence>
<dbReference type="Proteomes" id="UP001257914">
    <property type="component" value="Unassembled WGS sequence"/>
</dbReference>
<feature type="transmembrane region" description="Helical" evidence="1">
    <location>
        <begin position="43"/>
        <end position="68"/>
    </location>
</feature>
<keyword evidence="1" id="KW-1133">Transmembrane helix</keyword>
<feature type="transmembrane region" description="Helical" evidence="1">
    <location>
        <begin position="80"/>
        <end position="99"/>
    </location>
</feature>
<feature type="transmembrane region" description="Helical" evidence="1">
    <location>
        <begin position="164"/>
        <end position="187"/>
    </location>
</feature>
<name>A0ABU3QWF5_9GAMM</name>
<dbReference type="PANTHER" id="PTHR42208:SF1">
    <property type="entry name" value="HEAVY METAL TRANSPORTER"/>
    <property type="match status" value="1"/>
</dbReference>
<comment type="caution">
    <text evidence="3">The sequence shown here is derived from an EMBL/GenBank/DDBJ whole genome shotgun (WGS) entry which is preliminary data.</text>
</comment>
<evidence type="ECO:0000259" key="2">
    <source>
        <dbReference type="Pfam" id="PF13386"/>
    </source>
</evidence>
<gene>
    <name evidence="3" type="ORF">RT723_01775</name>
</gene>
<dbReference type="InterPro" id="IPR039447">
    <property type="entry name" value="UreH-like_TM_dom"/>
</dbReference>
<feature type="domain" description="Urease accessory protein UreH-like transmembrane" evidence="2">
    <location>
        <begin position="11"/>
        <end position="214"/>
    </location>
</feature>
<feature type="transmembrane region" description="Helical" evidence="1">
    <location>
        <begin position="12"/>
        <end position="36"/>
    </location>
</feature>
<feature type="transmembrane region" description="Helical" evidence="1">
    <location>
        <begin position="135"/>
        <end position="158"/>
    </location>
</feature>
<dbReference type="Pfam" id="PF13386">
    <property type="entry name" value="DsbD_2"/>
    <property type="match status" value="1"/>
</dbReference>
<reference evidence="3 4" key="1">
    <citation type="submission" date="2023-10" db="EMBL/GenBank/DDBJ databases">
        <title>Psychrosphaera aquimaarina strain SW33 isolated from seawater.</title>
        <authorList>
            <person name="Bayburt H."/>
            <person name="Kim J.M."/>
            <person name="Choi B.J."/>
            <person name="Jeon C.O."/>
        </authorList>
    </citation>
    <scope>NUCLEOTIDE SEQUENCE [LARGE SCALE GENOMIC DNA]</scope>
    <source>
        <strain evidence="3 4">KCTC 52743</strain>
    </source>
</reference>
<keyword evidence="1" id="KW-0812">Transmembrane</keyword>
<dbReference type="PANTHER" id="PTHR42208">
    <property type="entry name" value="HEAVY METAL TRANSPORTER-RELATED"/>
    <property type="match status" value="1"/>
</dbReference>
<dbReference type="RefSeq" id="WP_315945651.1">
    <property type="nucleotide sequence ID" value="NZ_JAWCUA010000001.1"/>
</dbReference>
<keyword evidence="4" id="KW-1185">Reference proteome</keyword>
<evidence type="ECO:0000313" key="4">
    <source>
        <dbReference type="Proteomes" id="UP001257914"/>
    </source>
</evidence>
<keyword evidence="1" id="KW-0472">Membrane</keyword>
<evidence type="ECO:0000313" key="3">
    <source>
        <dbReference type="EMBL" id="MDU0111757.1"/>
    </source>
</evidence>
<dbReference type="EMBL" id="JAWCUA010000001">
    <property type="protein sequence ID" value="MDU0111757.1"/>
    <property type="molecule type" value="Genomic_DNA"/>
</dbReference>
<feature type="transmembrane region" description="Helical" evidence="1">
    <location>
        <begin position="199"/>
        <end position="220"/>
    </location>
</feature>